<evidence type="ECO:0000313" key="3">
    <source>
        <dbReference type="Proteomes" id="UP001153076"/>
    </source>
</evidence>
<evidence type="ECO:0000256" key="1">
    <source>
        <dbReference type="SAM" id="MobiDB-lite"/>
    </source>
</evidence>
<dbReference type="EMBL" id="JAKOGI010001149">
    <property type="protein sequence ID" value="KAJ8427406.1"/>
    <property type="molecule type" value="Genomic_DNA"/>
</dbReference>
<keyword evidence="3" id="KW-1185">Reference proteome</keyword>
<feature type="region of interest" description="Disordered" evidence="1">
    <location>
        <begin position="189"/>
        <end position="225"/>
    </location>
</feature>
<feature type="compositionally biased region" description="Basic residues" evidence="1">
    <location>
        <begin position="215"/>
        <end position="224"/>
    </location>
</feature>
<accession>A0A9Q1GUY7</accession>
<reference evidence="2" key="1">
    <citation type="submission" date="2022-04" db="EMBL/GenBank/DDBJ databases">
        <title>Carnegiea gigantea Genome sequencing and assembly v2.</title>
        <authorList>
            <person name="Copetti D."/>
            <person name="Sanderson M.J."/>
            <person name="Burquez A."/>
            <person name="Wojciechowski M.F."/>
        </authorList>
    </citation>
    <scope>NUCLEOTIDE SEQUENCE</scope>
    <source>
        <strain evidence="2">SGP5-SGP5p</strain>
        <tissue evidence="2">Aerial part</tissue>
    </source>
</reference>
<protein>
    <submittedName>
        <fullName evidence="2">Uncharacterized protein</fullName>
    </submittedName>
</protein>
<organism evidence="2 3">
    <name type="scientific">Carnegiea gigantea</name>
    <dbReference type="NCBI Taxonomy" id="171969"/>
    <lineage>
        <taxon>Eukaryota</taxon>
        <taxon>Viridiplantae</taxon>
        <taxon>Streptophyta</taxon>
        <taxon>Embryophyta</taxon>
        <taxon>Tracheophyta</taxon>
        <taxon>Spermatophyta</taxon>
        <taxon>Magnoliopsida</taxon>
        <taxon>eudicotyledons</taxon>
        <taxon>Gunneridae</taxon>
        <taxon>Pentapetalae</taxon>
        <taxon>Caryophyllales</taxon>
        <taxon>Cactineae</taxon>
        <taxon>Cactaceae</taxon>
        <taxon>Cactoideae</taxon>
        <taxon>Echinocereeae</taxon>
        <taxon>Carnegiea</taxon>
    </lineage>
</organism>
<evidence type="ECO:0000313" key="2">
    <source>
        <dbReference type="EMBL" id="KAJ8427406.1"/>
    </source>
</evidence>
<dbReference type="Proteomes" id="UP001153076">
    <property type="component" value="Unassembled WGS sequence"/>
</dbReference>
<proteinExistence type="predicted"/>
<dbReference type="AlphaFoldDB" id="A0A9Q1GUY7"/>
<comment type="caution">
    <text evidence="2">The sequence shown here is derived from an EMBL/GenBank/DDBJ whole genome shotgun (WGS) entry which is preliminary data.</text>
</comment>
<feature type="compositionally biased region" description="Low complexity" evidence="1">
    <location>
        <begin position="201"/>
        <end position="214"/>
    </location>
</feature>
<name>A0A9Q1GUY7_9CARY</name>
<sequence>MRIGVLHWQPRKTTLRRSIKKSSYGDARLPRPFPEDYYDLCSYFILADAEDATRNFRIPELVQANFYAIVVNEALELGILSRNLDEDLKRPSKVGPSPSVSKLPAKIDGRVVADFPPKNQFRETEKIPYAKPIYEPDTPSWSSFEYSSTSSIVNTEEETLPELTAEGYLEGDSQSASDSRRLSVEVCSISTSTPERRDEGSSTSSHSSVSTPTRGRGKGGRPKRLLPWGHAFQGLMRAWTLGMGRAHIFPTRG</sequence>
<gene>
    <name evidence="2" type="ORF">Cgig2_030700</name>
</gene>